<accession>A0A2K9E3N9</accession>
<dbReference type="InterPro" id="IPR002942">
    <property type="entry name" value="S4_RNA-bd"/>
</dbReference>
<dbReference type="InterPro" id="IPR042092">
    <property type="entry name" value="PsdUridine_s_RsuA/RluB/E/F_cat"/>
</dbReference>
<dbReference type="CDD" id="cd02553">
    <property type="entry name" value="PseudoU_synth_RsuA"/>
    <property type="match status" value="1"/>
</dbReference>
<keyword evidence="2 4" id="KW-0694">RNA-binding</keyword>
<dbReference type="RefSeq" id="WP_101302739.1">
    <property type="nucleotide sequence ID" value="NZ_CP025197.1"/>
</dbReference>
<dbReference type="OrthoDB" id="9807213at2"/>
<name>A0A2K9E3N9_9FIRM</name>
<dbReference type="InterPro" id="IPR020103">
    <property type="entry name" value="PsdUridine_synth_cat_dom_sf"/>
</dbReference>
<dbReference type="InterPro" id="IPR020094">
    <property type="entry name" value="TruA/RsuA/RluB/E/F_N"/>
</dbReference>
<evidence type="ECO:0000259" key="6">
    <source>
        <dbReference type="SMART" id="SM00363"/>
    </source>
</evidence>
<feature type="domain" description="RNA-binding S4" evidence="6">
    <location>
        <begin position="5"/>
        <end position="63"/>
    </location>
</feature>
<dbReference type="InterPro" id="IPR050343">
    <property type="entry name" value="RsuA_PseudoU_synthase"/>
</dbReference>
<dbReference type="PANTHER" id="PTHR47683">
    <property type="entry name" value="PSEUDOURIDINE SYNTHASE FAMILY PROTEIN-RELATED"/>
    <property type="match status" value="1"/>
</dbReference>
<dbReference type="Pfam" id="PF01479">
    <property type="entry name" value="S4"/>
    <property type="match status" value="1"/>
</dbReference>
<evidence type="ECO:0000313" key="8">
    <source>
        <dbReference type="EMBL" id="PQQ66439.1"/>
    </source>
</evidence>
<dbReference type="InterPro" id="IPR000748">
    <property type="entry name" value="PsdUridine_synth_RsuA/RluB/E/F"/>
</dbReference>
<dbReference type="Proteomes" id="UP000233534">
    <property type="component" value="Chromosome"/>
</dbReference>
<dbReference type="InterPro" id="IPR036986">
    <property type="entry name" value="S4_RNA-bd_sf"/>
</dbReference>
<dbReference type="InterPro" id="IPR006145">
    <property type="entry name" value="PsdUridine_synth_RsuA/RluA"/>
</dbReference>
<dbReference type="Proteomes" id="UP000239720">
    <property type="component" value="Unassembled WGS sequence"/>
</dbReference>
<dbReference type="FunFam" id="3.30.70.1560:FF:000001">
    <property type="entry name" value="Pseudouridine synthase"/>
    <property type="match status" value="1"/>
</dbReference>
<keyword evidence="3 5" id="KW-0413">Isomerase</keyword>
<dbReference type="GO" id="GO:0003723">
    <property type="term" value="F:RNA binding"/>
    <property type="evidence" value="ECO:0007669"/>
    <property type="project" value="UniProtKB-KW"/>
</dbReference>
<dbReference type="Gene3D" id="3.30.70.1560">
    <property type="entry name" value="Alpha-L RNA-binding motif"/>
    <property type="match status" value="1"/>
</dbReference>
<keyword evidence="9" id="KW-1185">Reference proteome</keyword>
<gene>
    <name evidence="7" type="primary">rluB2</name>
    <name evidence="8" type="ORF">B9R14_06510</name>
    <name evidence="7" type="ORF">HVS_12345</name>
</gene>
<organism evidence="7 9">
    <name type="scientific">Acetivibrio saccincola</name>
    <dbReference type="NCBI Taxonomy" id="1677857"/>
    <lineage>
        <taxon>Bacteria</taxon>
        <taxon>Bacillati</taxon>
        <taxon>Bacillota</taxon>
        <taxon>Clostridia</taxon>
        <taxon>Eubacteriales</taxon>
        <taxon>Oscillospiraceae</taxon>
        <taxon>Acetivibrio</taxon>
    </lineage>
</organism>
<dbReference type="PROSITE" id="PS50889">
    <property type="entry name" value="S4"/>
    <property type="match status" value="1"/>
</dbReference>
<evidence type="ECO:0000313" key="9">
    <source>
        <dbReference type="Proteomes" id="UP000233534"/>
    </source>
</evidence>
<dbReference type="GO" id="GO:0000455">
    <property type="term" value="P:enzyme-directed rRNA pseudouridine synthesis"/>
    <property type="evidence" value="ECO:0007669"/>
    <property type="project" value="UniProtKB-ARBA"/>
</dbReference>
<dbReference type="Gene3D" id="3.10.290.10">
    <property type="entry name" value="RNA-binding S4 domain"/>
    <property type="match status" value="1"/>
</dbReference>
<evidence type="ECO:0000256" key="1">
    <source>
        <dbReference type="ARBA" id="ARBA00008348"/>
    </source>
</evidence>
<reference evidence="7 9" key="1">
    <citation type="submission" date="2017-12" db="EMBL/GenBank/DDBJ databases">
        <title>Complete genome sequence of Herbivorax saccincola GGR1, a novel Cellulosome-producing hydrolytic bacterium in a thermophilic biogas plant, established by Illumina and Nanopore MinION sequencing.</title>
        <authorList>
            <person name="Pechtl A."/>
            <person name="Ruckert C."/>
            <person name="Koeck D.E."/>
            <person name="Maus I."/>
            <person name="Winkler A."/>
            <person name="Kalinowski J."/>
            <person name="Puhler A."/>
            <person name="Schwarz W.W."/>
            <person name="Zverlov V.V."/>
            <person name="Schluter A."/>
            <person name="Liebl W."/>
        </authorList>
    </citation>
    <scope>NUCLEOTIDE SEQUENCE [LARGE SCALE GENOMIC DNA]</scope>
    <source>
        <strain evidence="7">GGR1</strain>
        <strain evidence="9">SR1</strain>
    </source>
</reference>
<dbReference type="PANTHER" id="PTHR47683:SF4">
    <property type="entry name" value="PSEUDOURIDINE SYNTHASE"/>
    <property type="match status" value="1"/>
</dbReference>
<dbReference type="GO" id="GO:0005829">
    <property type="term" value="C:cytosol"/>
    <property type="evidence" value="ECO:0007669"/>
    <property type="project" value="UniProtKB-ARBA"/>
</dbReference>
<evidence type="ECO:0000313" key="7">
    <source>
        <dbReference type="EMBL" id="AUG58342.1"/>
    </source>
</evidence>
<dbReference type="Pfam" id="PF00849">
    <property type="entry name" value="PseudoU_synth_2"/>
    <property type="match status" value="1"/>
</dbReference>
<dbReference type="PROSITE" id="PS01149">
    <property type="entry name" value="PSI_RSU"/>
    <property type="match status" value="1"/>
</dbReference>
<evidence type="ECO:0000256" key="4">
    <source>
        <dbReference type="PROSITE-ProRule" id="PRU00182"/>
    </source>
</evidence>
<dbReference type="EC" id="5.4.99.-" evidence="5"/>
<dbReference type="KEGG" id="hsc:HVS_12345"/>
<dbReference type="Gene3D" id="3.30.70.580">
    <property type="entry name" value="Pseudouridine synthase I, catalytic domain, N-terminal subdomain"/>
    <property type="match status" value="1"/>
</dbReference>
<protein>
    <recommendedName>
        <fullName evidence="5">Pseudouridine synthase</fullName>
        <ecNumber evidence="5">5.4.99.-</ecNumber>
    </recommendedName>
</protein>
<dbReference type="InterPro" id="IPR018496">
    <property type="entry name" value="PsdUridine_synth_RsuA/RluB_CS"/>
</dbReference>
<dbReference type="AlphaFoldDB" id="A0A2K9E3N9"/>
<dbReference type="EMBL" id="NEMB01000003">
    <property type="protein sequence ID" value="PQQ66439.1"/>
    <property type="molecule type" value="Genomic_DNA"/>
</dbReference>
<evidence type="ECO:0000256" key="2">
    <source>
        <dbReference type="ARBA" id="ARBA00022884"/>
    </source>
</evidence>
<evidence type="ECO:0000256" key="3">
    <source>
        <dbReference type="ARBA" id="ARBA00023235"/>
    </source>
</evidence>
<evidence type="ECO:0000256" key="5">
    <source>
        <dbReference type="RuleBase" id="RU003887"/>
    </source>
</evidence>
<dbReference type="EMBL" id="CP025197">
    <property type="protein sequence ID" value="AUG58342.1"/>
    <property type="molecule type" value="Genomic_DNA"/>
</dbReference>
<dbReference type="SUPFAM" id="SSF55120">
    <property type="entry name" value="Pseudouridine synthase"/>
    <property type="match status" value="1"/>
</dbReference>
<evidence type="ECO:0000313" key="10">
    <source>
        <dbReference type="Proteomes" id="UP000239720"/>
    </source>
</evidence>
<reference evidence="8 10" key="2">
    <citation type="journal article" date="2018" name="Syst. Appl. Microbiol.">
        <title>Characterization and high-quality draft genome sequence of Herbivorax saccincola A7, an anaerobic, alkaliphilic, thermophilic, cellulolytic, and xylanolytic bacterium.</title>
        <authorList>
            <person name="Aikawa S."/>
            <person name="Baramee S."/>
            <person name="Sermsathanaswadi J."/>
            <person name="Thianheng P."/>
            <person name="Tachaapaikoon C."/>
            <person name="Shikata A."/>
            <person name="Waeonukul R."/>
            <person name="Pason P."/>
            <person name="Ratanakhanokchai K."/>
            <person name="Kosugi A."/>
        </authorList>
    </citation>
    <scope>NUCLEOTIDE SEQUENCE [LARGE SCALE GENOMIC DNA]</scope>
    <source>
        <strain evidence="8 10">A7</strain>
    </source>
</reference>
<dbReference type="NCBIfam" id="TIGR00093">
    <property type="entry name" value="pseudouridine synthase"/>
    <property type="match status" value="1"/>
</dbReference>
<dbReference type="SUPFAM" id="SSF55174">
    <property type="entry name" value="Alpha-L RNA-binding motif"/>
    <property type="match status" value="1"/>
</dbReference>
<sequence length="246" mass="27861">MRETQRVDKLLSNSGFGTRKEVRKLIKSGAVKVDGTVITDAGIHIDPVNSLVEVGGEVVKYREYIYVMMNKPKGVISATYDKRHMTVVDILPEEYKCFNLFPVGRLDIDTEGLLVLTNDGQFAHEVLSPKKHVPKKYHAIIEGTVTQEDVRRFKEGVVLDDGYKTLPAELNILNSEDTSHVEVVIYEGKFHQIKRMFQAVGKRVKYLKRIEMGKLKLDSTLLIGECRELSKKEVALLKISNDSDIN</sequence>
<dbReference type="CDD" id="cd00165">
    <property type="entry name" value="S4"/>
    <property type="match status" value="1"/>
</dbReference>
<dbReference type="SMART" id="SM00363">
    <property type="entry name" value="S4"/>
    <property type="match status" value="1"/>
</dbReference>
<dbReference type="GO" id="GO:0120159">
    <property type="term" value="F:rRNA pseudouridine synthase activity"/>
    <property type="evidence" value="ECO:0007669"/>
    <property type="project" value="UniProtKB-ARBA"/>
</dbReference>
<proteinExistence type="inferred from homology"/>
<comment type="similarity">
    <text evidence="1 5">Belongs to the pseudouridine synthase RsuA family.</text>
</comment>